<keyword evidence="3" id="KW-1133">Transmembrane helix</keyword>
<keyword evidence="3" id="KW-0472">Membrane</keyword>
<accession>A0A2W7RPQ5</accession>
<organism evidence="4 5">
    <name type="scientific">Hydrotalea sandarakina</name>
    <dbReference type="NCBI Taxonomy" id="1004304"/>
    <lineage>
        <taxon>Bacteria</taxon>
        <taxon>Pseudomonadati</taxon>
        <taxon>Bacteroidota</taxon>
        <taxon>Chitinophagia</taxon>
        <taxon>Chitinophagales</taxon>
        <taxon>Chitinophagaceae</taxon>
        <taxon>Hydrotalea</taxon>
    </lineage>
</organism>
<name>A0A2W7RPQ5_9BACT</name>
<keyword evidence="4" id="KW-0121">Carboxypeptidase</keyword>
<keyword evidence="4" id="KW-0645">Protease</keyword>
<evidence type="ECO:0000256" key="1">
    <source>
        <dbReference type="ARBA" id="ARBA00006096"/>
    </source>
</evidence>
<dbReference type="InterPro" id="IPR012338">
    <property type="entry name" value="Beta-lactam/transpept-like"/>
</dbReference>
<dbReference type="AlphaFoldDB" id="A0A2W7RPQ5"/>
<dbReference type="EMBL" id="QKZV01000005">
    <property type="protein sequence ID" value="PZX62334.1"/>
    <property type="molecule type" value="Genomic_DNA"/>
</dbReference>
<dbReference type="Proteomes" id="UP000249720">
    <property type="component" value="Unassembled WGS sequence"/>
</dbReference>
<dbReference type="GO" id="GO:0006508">
    <property type="term" value="P:proteolysis"/>
    <property type="evidence" value="ECO:0007669"/>
    <property type="project" value="InterPro"/>
</dbReference>
<keyword evidence="5" id="KW-1185">Reference proteome</keyword>
<reference evidence="4 5" key="1">
    <citation type="submission" date="2018-06" db="EMBL/GenBank/DDBJ databases">
        <title>Genomic Encyclopedia of Archaeal and Bacterial Type Strains, Phase II (KMG-II): from individual species to whole genera.</title>
        <authorList>
            <person name="Goeker M."/>
        </authorList>
    </citation>
    <scope>NUCLEOTIDE SEQUENCE [LARGE SCALE GENOMIC DNA]</scope>
    <source>
        <strain evidence="4 5">DSM 23241</strain>
    </source>
</reference>
<evidence type="ECO:0000256" key="3">
    <source>
        <dbReference type="SAM" id="Phobius"/>
    </source>
</evidence>
<dbReference type="PANTHER" id="PTHR30023">
    <property type="entry name" value="D-ALANYL-D-ALANINE CARBOXYPEPTIDASE"/>
    <property type="match status" value="1"/>
</dbReference>
<dbReference type="Gene3D" id="3.40.710.10">
    <property type="entry name" value="DD-peptidase/beta-lactamase superfamily"/>
    <property type="match status" value="2"/>
</dbReference>
<feature type="transmembrane region" description="Helical" evidence="3">
    <location>
        <begin position="21"/>
        <end position="43"/>
    </location>
</feature>
<evidence type="ECO:0000313" key="4">
    <source>
        <dbReference type="EMBL" id="PZX62334.1"/>
    </source>
</evidence>
<dbReference type="GO" id="GO:0000270">
    <property type="term" value="P:peptidoglycan metabolic process"/>
    <property type="evidence" value="ECO:0007669"/>
    <property type="project" value="TreeGrafter"/>
</dbReference>
<dbReference type="PANTHER" id="PTHR30023:SF0">
    <property type="entry name" value="PENICILLIN-SENSITIVE CARBOXYPEPTIDASE A"/>
    <property type="match status" value="1"/>
</dbReference>
<sequence length="477" mass="53075">MKYRNVGCVMLKEYNTIQYQILYAMQKIKTLITLSFAAITFFACVTHKKIQAKPVSPLISNSTNVVNNVVNPVFTIDSLLNNAALKGAQVGICIADASNGNNLVQYQADKYFIPASNMKLLTCYAAMRYLGDSLTAFRYVNKGNDSIELEPNGDPTFLLSDFPVQPAFNFLKQQKKIVITTQNWKDAALGAGWAWDDYTEDYMAERSCMPIYGNVATFAYKKVMPAYFQNNISNPYRINSRFYTIKRGIGDNSFEMLPAYKEIRDLQVPFFTQQKNLLSQLLSDTLHVSVSEANFKLNRLPDVQTVKSQATDSMLKIMMHRSDNFFAEQSLLMVSNELLGEMNDKKIIAKLLESDFAALPQKPKWVDGSGLSRYNLITPADLVAVLQQMKTNFGMARIAAILPTANAGTLSGHYKNFAGNLLAKTGTLSNHVSISGFVTTASGKPIIFSVLVNNHVSSAAAVRNVVEKYLTAYIQSN</sequence>
<dbReference type="InterPro" id="IPR000667">
    <property type="entry name" value="Peptidase_S13"/>
</dbReference>
<keyword evidence="2" id="KW-0378">Hydrolase</keyword>
<gene>
    <name evidence="4" type="ORF">LX80_01816</name>
</gene>
<dbReference type="PRINTS" id="PR00922">
    <property type="entry name" value="DADACBPTASE3"/>
</dbReference>
<evidence type="ECO:0000313" key="5">
    <source>
        <dbReference type="Proteomes" id="UP000249720"/>
    </source>
</evidence>
<proteinExistence type="inferred from homology"/>
<evidence type="ECO:0000256" key="2">
    <source>
        <dbReference type="ARBA" id="ARBA00022801"/>
    </source>
</evidence>
<dbReference type="SUPFAM" id="SSF56601">
    <property type="entry name" value="beta-lactamase/transpeptidase-like"/>
    <property type="match status" value="1"/>
</dbReference>
<comment type="similarity">
    <text evidence="1">Belongs to the peptidase S13 family.</text>
</comment>
<dbReference type="GO" id="GO:0004185">
    <property type="term" value="F:serine-type carboxypeptidase activity"/>
    <property type="evidence" value="ECO:0007669"/>
    <property type="project" value="InterPro"/>
</dbReference>
<keyword evidence="3" id="KW-0812">Transmembrane</keyword>
<dbReference type="OrthoDB" id="9802627at2"/>
<protein>
    <submittedName>
        <fullName evidence="4">D-alanyl-D-alanine carboxypeptidase/D-alanyl-D-alanine-endopeptidase (Penicillin-binding protein 4)</fullName>
    </submittedName>
</protein>
<comment type="caution">
    <text evidence="4">The sequence shown here is derived from an EMBL/GenBank/DDBJ whole genome shotgun (WGS) entry which is preliminary data.</text>
</comment>
<dbReference type="Pfam" id="PF02113">
    <property type="entry name" value="Peptidase_S13"/>
    <property type="match status" value="2"/>
</dbReference>